<evidence type="ECO:0000256" key="19">
    <source>
        <dbReference type="PIRNR" id="PIRNR000006"/>
    </source>
</evidence>
<feature type="binding site" description="covalent" evidence="21">
    <location>
        <position position="227"/>
    </location>
    <ligand>
        <name>heme c</name>
        <dbReference type="ChEBI" id="CHEBI:61717"/>
        <label>2</label>
    </ligand>
</feature>
<feature type="binding site" description="axial binding residue" evidence="20">
    <location>
        <position position="145"/>
    </location>
    <ligand>
        <name>heme c</name>
        <dbReference type="ChEBI" id="CHEBI:61717"/>
        <label>1</label>
    </ligand>
    <ligandPart>
        <name>Fe</name>
        <dbReference type="ChEBI" id="CHEBI:18248"/>
    </ligandPart>
</feature>
<dbReference type="SUPFAM" id="SSF46626">
    <property type="entry name" value="Cytochrome c"/>
    <property type="match status" value="2"/>
</dbReference>
<evidence type="ECO:0000256" key="14">
    <source>
        <dbReference type="ARBA" id="ARBA00022989"/>
    </source>
</evidence>
<keyword evidence="14 22" id="KW-1133">Transmembrane helix</keyword>
<evidence type="ECO:0000256" key="16">
    <source>
        <dbReference type="ARBA" id="ARBA00023004"/>
    </source>
</evidence>
<feature type="domain" description="Cytochrome c" evidence="23">
    <location>
        <begin position="128"/>
        <end position="207"/>
    </location>
</feature>
<dbReference type="InterPro" id="IPR008168">
    <property type="entry name" value="Cyt_C_IC"/>
</dbReference>
<dbReference type="Gene3D" id="6.10.280.130">
    <property type="match status" value="1"/>
</dbReference>
<keyword evidence="18 19" id="KW-0472">Membrane</keyword>
<dbReference type="NCBIfam" id="TIGR00782">
    <property type="entry name" value="ccoP"/>
    <property type="match status" value="1"/>
</dbReference>
<evidence type="ECO:0000256" key="21">
    <source>
        <dbReference type="PIRSR" id="PIRSR000006-2"/>
    </source>
</evidence>
<comment type="pathway">
    <text evidence="2 19">Energy metabolism; oxidative phosphorylation.</text>
</comment>
<feature type="domain" description="Cytochrome c" evidence="23">
    <location>
        <begin position="214"/>
        <end position="295"/>
    </location>
</feature>
<dbReference type="InterPro" id="IPR032858">
    <property type="entry name" value="CcoP_N"/>
</dbReference>
<feature type="binding site" description="covalent" evidence="21">
    <location>
        <position position="144"/>
    </location>
    <ligand>
        <name>heme c</name>
        <dbReference type="ChEBI" id="CHEBI:61717"/>
        <label>1</label>
    </ligand>
</feature>
<evidence type="ECO:0000256" key="22">
    <source>
        <dbReference type="SAM" id="Phobius"/>
    </source>
</evidence>
<keyword evidence="11" id="KW-0677">Repeat</keyword>
<dbReference type="PANTHER" id="PTHR33751:SF1">
    <property type="entry name" value="CBB3-TYPE CYTOCHROME C OXIDASE SUBUNIT FIXP"/>
    <property type="match status" value="1"/>
</dbReference>
<dbReference type="InterPro" id="IPR038414">
    <property type="entry name" value="CcoP_N_sf"/>
</dbReference>
<feature type="binding site" description="covalent" evidence="21">
    <location>
        <position position="230"/>
    </location>
    <ligand>
        <name>heme c</name>
        <dbReference type="ChEBI" id="CHEBI:61717"/>
        <label>2</label>
    </ligand>
</feature>
<evidence type="ECO:0000256" key="8">
    <source>
        <dbReference type="ARBA" id="ARBA00022660"/>
    </source>
</evidence>
<keyword evidence="7 19" id="KW-0349">Heme</keyword>
<organism evidence="24 25">
    <name type="scientific">Neptunomonas marina</name>
    <dbReference type="NCBI Taxonomy" id="1815562"/>
    <lineage>
        <taxon>Bacteria</taxon>
        <taxon>Pseudomonadati</taxon>
        <taxon>Pseudomonadota</taxon>
        <taxon>Gammaproteobacteria</taxon>
        <taxon>Oceanospirillales</taxon>
        <taxon>Oceanospirillaceae</taxon>
        <taxon>Neptunomonas</taxon>
    </lineage>
</organism>
<evidence type="ECO:0000313" key="24">
    <source>
        <dbReference type="EMBL" id="RVU30600.1"/>
    </source>
</evidence>
<keyword evidence="17 19" id="KW-0406">Ion transport</keyword>
<name>A0A437Q7X2_9GAMM</name>
<dbReference type="GO" id="GO:0020037">
    <property type="term" value="F:heme binding"/>
    <property type="evidence" value="ECO:0007669"/>
    <property type="project" value="InterPro"/>
</dbReference>
<dbReference type="PANTHER" id="PTHR33751">
    <property type="entry name" value="CBB3-TYPE CYTOCHROME C OXIDASE SUBUNIT FIXP"/>
    <property type="match status" value="1"/>
</dbReference>
<keyword evidence="5 19" id="KW-1003">Cell membrane</keyword>
<evidence type="ECO:0000256" key="18">
    <source>
        <dbReference type="ARBA" id="ARBA00023136"/>
    </source>
</evidence>
<dbReference type="EMBL" id="SACQ01000004">
    <property type="protein sequence ID" value="RVU30600.1"/>
    <property type="molecule type" value="Genomic_DNA"/>
</dbReference>
<comment type="caution">
    <text evidence="24">The sequence shown here is derived from an EMBL/GenBank/DDBJ whole genome shotgun (WGS) entry which is preliminary data.</text>
</comment>
<dbReference type="Gene3D" id="1.10.760.10">
    <property type="entry name" value="Cytochrome c-like domain"/>
    <property type="match status" value="2"/>
</dbReference>
<evidence type="ECO:0000256" key="2">
    <source>
        <dbReference type="ARBA" id="ARBA00004673"/>
    </source>
</evidence>
<dbReference type="Pfam" id="PF13442">
    <property type="entry name" value="Cytochrome_CBB3"/>
    <property type="match status" value="2"/>
</dbReference>
<dbReference type="PRINTS" id="PR00605">
    <property type="entry name" value="CYTCHROMECIC"/>
</dbReference>
<dbReference type="InterPro" id="IPR050597">
    <property type="entry name" value="Cytochrome_c_Oxidase_Subunit"/>
</dbReference>
<dbReference type="GO" id="GO:0005506">
    <property type="term" value="F:iron ion binding"/>
    <property type="evidence" value="ECO:0007669"/>
    <property type="project" value="InterPro"/>
</dbReference>
<evidence type="ECO:0000256" key="12">
    <source>
        <dbReference type="ARBA" id="ARBA00022781"/>
    </source>
</evidence>
<evidence type="ECO:0000256" key="6">
    <source>
        <dbReference type="ARBA" id="ARBA00022519"/>
    </source>
</evidence>
<dbReference type="GO" id="GO:0016491">
    <property type="term" value="F:oxidoreductase activity"/>
    <property type="evidence" value="ECO:0007669"/>
    <property type="project" value="UniProtKB-KW"/>
</dbReference>
<dbReference type="GO" id="GO:1902600">
    <property type="term" value="P:proton transmembrane transport"/>
    <property type="evidence" value="ECO:0007669"/>
    <property type="project" value="UniProtKB-KW"/>
</dbReference>
<comment type="subunit">
    <text evidence="19">Component of the cbb3-type cytochrome c oxidase.</text>
</comment>
<accession>A0A437Q7X2</accession>
<evidence type="ECO:0000256" key="10">
    <source>
        <dbReference type="ARBA" id="ARBA00022723"/>
    </source>
</evidence>
<evidence type="ECO:0000256" key="17">
    <source>
        <dbReference type="ARBA" id="ARBA00023065"/>
    </source>
</evidence>
<keyword evidence="12 19" id="KW-0375">Hydrogen ion transport</keyword>
<feature type="binding site" description="covalent" evidence="21">
    <location>
        <position position="141"/>
    </location>
    <ligand>
        <name>heme c</name>
        <dbReference type="ChEBI" id="CHEBI:61717"/>
        <label>1</label>
    </ligand>
</feature>
<dbReference type="PROSITE" id="PS51007">
    <property type="entry name" value="CYTC"/>
    <property type="match status" value="2"/>
</dbReference>
<evidence type="ECO:0000256" key="3">
    <source>
        <dbReference type="ARBA" id="ARBA00006113"/>
    </source>
</evidence>
<dbReference type="Pfam" id="PF14715">
    <property type="entry name" value="FixP_N"/>
    <property type="match status" value="1"/>
</dbReference>
<evidence type="ECO:0000259" key="23">
    <source>
        <dbReference type="PROSITE" id="PS51007"/>
    </source>
</evidence>
<feature type="transmembrane region" description="Helical" evidence="22">
    <location>
        <begin position="58"/>
        <end position="77"/>
    </location>
</feature>
<dbReference type="GO" id="GO:0006119">
    <property type="term" value="P:oxidative phosphorylation"/>
    <property type="evidence" value="ECO:0007669"/>
    <property type="project" value="UniProtKB-UniPathway"/>
</dbReference>
<keyword evidence="16 19" id="KW-0408">Iron</keyword>
<evidence type="ECO:0000256" key="11">
    <source>
        <dbReference type="ARBA" id="ARBA00022737"/>
    </source>
</evidence>
<dbReference type="InterPro" id="IPR009056">
    <property type="entry name" value="Cyt_c-like_dom"/>
</dbReference>
<comment type="function">
    <text evidence="19">C-type cytochrome. Part of the cbb3-type cytochrome c oxidase complex.</text>
</comment>
<evidence type="ECO:0000256" key="7">
    <source>
        <dbReference type="ARBA" id="ARBA00022617"/>
    </source>
</evidence>
<sequence length="297" mass="32592">MSAFWSAWVTIITLAVILGCTWLLFQTRKSENYKEETDQTVGHSFDGIEEYDNPLPKWWFQMFLATVVFGLVYLVLYPGLGNFKGLLGWTSAGQWEEEMAHAEENYRPVFAKYAALSVEDLIKPENEAGLKMGQRMFANNCSLCHGTAGTGAHGFPNLTDSDWLYGGNPDTIMQTIVHGRQGAMPAWGAVLGEEGVRDVTSYVLTLSGSEADSEAAARGKTQFQALCTACHGVDGKGMQALGAPNLTDDVWLYGNSFAEIAHTIRAGRNGVMPAHKDLLSEEKIKLITAYVYSLSNQ</sequence>
<evidence type="ECO:0000256" key="4">
    <source>
        <dbReference type="ARBA" id="ARBA00022448"/>
    </source>
</evidence>
<comment type="cofactor">
    <cofactor evidence="19 21">
        <name>heme c</name>
        <dbReference type="ChEBI" id="CHEBI:61717"/>
    </cofactor>
    <text evidence="19 21">Binds 2 heme C groups per subunit.</text>
</comment>
<comment type="similarity">
    <text evidence="3 19">Belongs to the CcoP / FixP family.</text>
</comment>
<comment type="subcellular location">
    <subcellularLocation>
        <location evidence="1 19">Cell inner membrane</location>
    </subcellularLocation>
</comment>
<reference evidence="24 25" key="1">
    <citation type="submission" date="2019-01" db="EMBL/GenBank/DDBJ databases">
        <authorList>
            <person name="Chen W.-M."/>
        </authorList>
    </citation>
    <scope>NUCLEOTIDE SEQUENCE [LARGE SCALE GENOMIC DNA]</scope>
    <source>
        <strain evidence="24 25">HPM-16</strain>
    </source>
</reference>
<proteinExistence type="inferred from homology"/>
<evidence type="ECO:0000313" key="25">
    <source>
        <dbReference type="Proteomes" id="UP000282818"/>
    </source>
</evidence>
<feature type="binding site" description="axial binding residue" evidence="20">
    <location>
        <position position="231"/>
    </location>
    <ligand>
        <name>heme c</name>
        <dbReference type="ChEBI" id="CHEBI:61717"/>
        <label>2</label>
    </ligand>
    <ligandPart>
        <name>Fe</name>
        <dbReference type="ChEBI" id="CHEBI:18248"/>
    </ligandPart>
</feature>
<keyword evidence="4 19" id="KW-0813">Transport</keyword>
<keyword evidence="6 19" id="KW-0997">Cell inner membrane</keyword>
<dbReference type="PIRSF" id="PIRSF000006">
    <property type="entry name" value="Cbb3-Cox_fixP"/>
    <property type="match status" value="1"/>
</dbReference>
<keyword evidence="10 19" id="KW-0479">Metal-binding</keyword>
<feature type="binding site" description="axial binding residue" evidence="20">
    <location>
        <position position="272"/>
    </location>
    <ligand>
        <name>heme c</name>
        <dbReference type="ChEBI" id="CHEBI:61717"/>
        <label>1</label>
    </ligand>
    <ligandPart>
        <name>Fe</name>
        <dbReference type="ChEBI" id="CHEBI:18248"/>
    </ligandPart>
</feature>
<feature type="binding site" description="axial binding residue" evidence="20">
    <location>
        <position position="184"/>
    </location>
    <ligand>
        <name>heme c</name>
        <dbReference type="ChEBI" id="CHEBI:61717"/>
        <label>2</label>
    </ligand>
    <ligandPart>
        <name>Fe</name>
        <dbReference type="ChEBI" id="CHEBI:18248"/>
    </ligandPart>
</feature>
<keyword evidence="25" id="KW-1185">Reference proteome</keyword>
<protein>
    <recommendedName>
        <fullName evidence="19">Cbb3-type cytochrome c oxidase subunit</fullName>
    </recommendedName>
</protein>
<gene>
    <name evidence="24" type="primary">ccoP</name>
    <name evidence="24" type="ORF">EOE65_09780</name>
</gene>
<dbReference type="Proteomes" id="UP000282818">
    <property type="component" value="Unassembled WGS sequence"/>
</dbReference>
<keyword evidence="15 19" id="KW-0560">Oxidoreductase</keyword>
<dbReference type="InterPro" id="IPR036909">
    <property type="entry name" value="Cyt_c-like_dom_sf"/>
</dbReference>
<evidence type="ECO:0000256" key="5">
    <source>
        <dbReference type="ARBA" id="ARBA00022475"/>
    </source>
</evidence>
<evidence type="ECO:0000256" key="13">
    <source>
        <dbReference type="ARBA" id="ARBA00022982"/>
    </source>
</evidence>
<dbReference type="RefSeq" id="WP_127694135.1">
    <property type="nucleotide sequence ID" value="NZ_SACQ01000004.1"/>
</dbReference>
<dbReference type="InterPro" id="IPR004678">
    <property type="entry name" value="Cyt_c_oxidase_cbb3_su3"/>
</dbReference>
<dbReference type="UniPathway" id="UPA00705"/>
<evidence type="ECO:0000256" key="1">
    <source>
        <dbReference type="ARBA" id="ARBA00004533"/>
    </source>
</evidence>
<feature type="transmembrane region" description="Helical" evidence="22">
    <location>
        <begin position="7"/>
        <end position="25"/>
    </location>
</feature>
<evidence type="ECO:0000256" key="9">
    <source>
        <dbReference type="ARBA" id="ARBA00022692"/>
    </source>
</evidence>
<keyword evidence="9 22" id="KW-0812">Transmembrane</keyword>
<evidence type="ECO:0000256" key="20">
    <source>
        <dbReference type="PIRSR" id="PIRSR000006-1"/>
    </source>
</evidence>
<dbReference type="AlphaFoldDB" id="A0A437Q7X2"/>
<dbReference type="GO" id="GO:0009055">
    <property type="term" value="F:electron transfer activity"/>
    <property type="evidence" value="ECO:0007669"/>
    <property type="project" value="InterPro"/>
</dbReference>
<dbReference type="GO" id="GO:0005886">
    <property type="term" value="C:plasma membrane"/>
    <property type="evidence" value="ECO:0007669"/>
    <property type="project" value="UniProtKB-SubCell"/>
</dbReference>
<keyword evidence="8 19" id="KW-0679">Respiratory chain</keyword>
<keyword evidence="13 19" id="KW-0249">Electron transport</keyword>
<evidence type="ECO:0000256" key="15">
    <source>
        <dbReference type="ARBA" id="ARBA00023002"/>
    </source>
</evidence>